<sequence>MRTAAHLLSSQPAEASIAIVGDEWDFLRGATSGTELPSHRLNAPVGRMSVVPDKPDDFVNWLVERGMADNPLLFALCGDDDRYLRYMLAGLLRIEE</sequence>
<evidence type="ECO:0000259" key="1">
    <source>
        <dbReference type="Pfam" id="PF13454"/>
    </source>
</evidence>
<dbReference type="Pfam" id="PF13454">
    <property type="entry name" value="NAD_binding_9"/>
    <property type="match status" value="1"/>
</dbReference>
<protein>
    <submittedName>
        <fullName evidence="2">FAD/NAD(P)-binding protein</fullName>
    </submittedName>
</protein>
<dbReference type="AlphaFoldDB" id="A0AAF0H576"/>
<gene>
    <name evidence="2" type="ORF">CFBP5506_17095</name>
</gene>
<dbReference type="InterPro" id="IPR038732">
    <property type="entry name" value="HpyO/CreE_NAD-binding"/>
</dbReference>
<organism evidence="2 3">
    <name type="scientific">Agrobacterium tumefaciens</name>
    <dbReference type="NCBI Taxonomy" id="358"/>
    <lineage>
        <taxon>Bacteria</taxon>
        <taxon>Pseudomonadati</taxon>
        <taxon>Pseudomonadota</taxon>
        <taxon>Alphaproteobacteria</taxon>
        <taxon>Hyphomicrobiales</taxon>
        <taxon>Rhizobiaceae</taxon>
        <taxon>Rhizobium/Agrobacterium group</taxon>
        <taxon>Agrobacterium</taxon>
        <taxon>Agrobacterium tumefaciens complex</taxon>
    </lineage>
</organism>
<accession>A0AAF0H576</accession>
<dbReference type="Proteomes" id="UP000305410">
    <property type="component" value="Chromosome Linear"/>
</dbReference>
<reference evidence="2" key="2">
    <citation type="submission" date="2023-04" db="EMBL/GenBank/DDBJ databases">
        <title>Complete genome sequence of Agrobacterium salinitolerans CFBP5506.</title>
        <authorList>
            <person name="Yen H.-C."/>
            <person name="Yan X.-H."/>
            <person name="Lai E.-M."/>
            <person name="Kuo C.-H."/>
        </authorList>
    </citation>
    <scope>NUCLEOTIDE SEQUENCE</scope>
    <source>
        <strain evidence="2">CFBP5506</strain>
    </source>
</reference>
<proteinExistence type="predicted"/>
<evidence type="ECO:0000313" key="3">
    <source>
        <dbReference type="Proteomes" id="UP000305410"/>
    </source>
</evidence>
<feature type="domain" description="FAD-dependent urate hydroxylase HpyO/Asp monooxygenase CreE-like FAD/NAD(P)-binding" evidence="1">
    <location>
        <begin position="3"/>
        <end position="67"/>
    </location>
</feature>
<name>A0AAF0H576_AGRTU</name>
<dbReference type="EMBL" id="CP122963">
    <property type="protein sequence ID" value="WGM62268.1"/>
    <property type="molecule type" value="Genomic_DNA"/>
</dbReference>
<evidence type="ECO:0000313" key="2">
    <source>
        <dbReference type="EMBL" id="WGM62268.1"/>
    </source>
</evidence>
<reference evidence="2" key="1">
    <citation type="submission" date="2019-04" db="EMBL/GenBank/DDBJ databases">
        <authorList>
            <person name="Chiang H.-Y."/>
            <person name="Huang Y.-Y."/>
            <person name="Chou L."/>
            <person name="Lai E.-M."/>
            <person name="Kuo C.-H."/>
        </authorList>
    </citation>
    <scope>NUCLEOTIDE SEQUENCE</scope>
    <source>
        <strain evidence="2">CFBP5506</strain>
    </source>
</reference>